<proteinExistence type="inferred from homology"/>
<dbReference type="PANTHER" id="PTHR32432">
    <property type="entry name" value="CELL DIVISION PROTEIN FTSA-RELATED"/>
    <property type="match status" value="1"/>
</dbReference>
<evidence type="ECO:0000256" key="3">
    <source>
        <dbReference type="ARBA" id="ARBA00023136"/>
    </source>
</evidence>
<dbReference type="SUPFAM" id="SSF53067">
    <property type="entry name" value="Actin-like ATPase domain"/>
    <property type="match status" value="2"/>
</dbReference>
<sequence>MKETILAVDMGSSNITSVIATNNNKQVDIINISSTQSLGIKKGTIVDIEDLFLALKNSVETVKKDNSIEINKTVVSLCGKDSLNIKSSGKINIPDRLVTNREINQLLQICMYNASIPYDYEMIQLIPKLFIIDGVQTVNPLSQAGNNLEVYVNIIVVKKNLLANVKNMFQRLDIFNVNFVLKSYSSLFSLTNLKQRMRGIAVLDLGSQTSEIIAIKGATFLFNDFIAIGSQNITNDLVMMLNISSSDAENIKLQYSNLLTNYNELDNKDCTLKVESNIDSINLSNIQTIVHARVEELLVILKNKLKNSGCISDLEEGIIITGGLSKLKGIKELANKIFEGIPIVIQNPIEDKNSFNDLDESIISSSIGSINYIVNFDDRIELDSNKSLLINRSIQNNNNQQQEKPKPPKEEMILTPLQPKGVSKLKDLYKRFVEIF</sequence>
<comment type="subunit">
    <text evidence="5">Self-interacts. Interacts with FtsZ.</text>
</comment>
<evidence type="ECO:0000256" key="5">
    <source>
        <dbReference type="HAMAP-Rule" id="MF_02033"/>
    </source>
</evidence>
<dbReference type="GO" id="GO:0032153">
    <property type="term" value="C:cell division site"/>
    <property type="evidence" value="ECO:0007669"/>
    <property type="project" value="UniProtKB-UniRule"/>
</dbReference>
<dbReference type="GO" id="GO:0043093">
    <property type="term" value="P:FtsZ-dependent cytokinesis"/>
    <property type="evidence" value="ECO:0007669"/>
    <property type="project" value="UniProtKB-UniRule"/>
</dbReference>
<dbReference type="GO" id="GO:0009898">
    <property type="term" value="C:cytoplasmic side of plasma membrane"/>
    <property type="evidence" value="ECO:0007669"/>
    <property type="project" value="UniProtKB-UniRule"/>
</dbReference>
<dbReference type="PIRSF" id="PIRSF003101">
    <property type="entry name" value="FtsA"/>
    <property type="match status" value="1"/>
</dbReference>
<dbReference type="Pfam" id="PF02491">
    <property type="entry name" value="SHS2_FTSA"/>
    <property type="match status" value="1"/>
</dbReference>
<evidence type="ECO:0000256" key="4">
    <source>
        <dbReference type="ARBA" id="ARBA00023306"/>
    </source>
</evidence>
<keyword evidence="1 5" id="KW-1003">Cell membrane</keyword>
<dbReference type="Proteomes" id="UP000509513">
    <property type="component" value="Chromosome"/>
</dbReference>
<dbReference type="NCBIfam" id="TIGR01174">
    <property type="entry name" value="ftsA"/>
    <property type="match status" value="1"/>
</dbReference>
<comment type="function">
    <text evidence="5 6">Cell division protein that is involved in the assembly of the Z ring. May serve as a membrane anchor for the Z ring.</text>
</comment>
<evidence type="ECO:0000313" key="8">
    <source>
        <dbReference type="EMBL" id="QKJ26120.1"/>
    </source>
</evidence>
<dbReference type="SMART" id="SM00842">
    <property type="entry name" value="FtsA"/>
    <property type="match status" value="1"/>
</dbReference>
<name>A0A7L5JLX5_9BACT</name>
<reference evidence="8 9" key="1">
    <citation type="submission" date="2020-05" db="EMBL/GenBank/DDBJ databases">
        <title>Complete genome sequencing of Campylobacter and Arcobacter type strains.</title>
        <authorList>
            <person name="Miller W.G."/>
            <person name="Yee E."/>
        </authorList>
    </citation>
    <scope>NUCLEOTIDE SEQUENCE [LARGE SCALE GENOMIC DNA]</scope>
    <source>
        <strain evidence="8 9">LMG 21996</strain>
    </source>
</reference>
<evidence type="ECO:0000256" key="6">
    <source>
        <dbReference type="PIRNR" id="PIRNR003101"/>
    </source>
</evidence>
<dbReference type="InterPro" id="IPR020823">
    <property type="entry name" value="Cell_div_FtsA"/>
</dbReference>
<evidence type="ECO:0000259" key="7">
    <source>
        <dbReference type="SMART" id="SM00842"/>
    </source>
</evidence>
<evidence type="ECO:0000256" key="1">
    <source>
        <dbReference type="ARBA" id="ARBA00022475"/>
    </source>
</evidence>
<dbReference type="AlphaFoldDB" id="A0A7L5JLX5"/>
<dbReference type="RefSeq" id="WP_176325310.1">
    <property type="nucleotide sequence ID" value="NZ_CP054051.1"/>
</dbReference>
<dbReference type="InterPro" id="IPR043129">
    <property type="entry name" value="ATPase_NBD"/>
</dbReference>
<dbReference type="EMBL" id="CP054051">
    <property type="protein sequence ID" value="QKJ26120.1"/>
    <property type="molecule type" value="Genomic_DNA"/>
</dbReference>
<evidence type="ECO:0000313" key="9">
    <source>
        <dbReference type="Proteomes" id="UP000509513"/>
    </source>
</evidence>
<keyword evidence="2 5" id="KW-0132">Cell division</keyword>
<dbReference type="KEGG" id="acib:ACBT_0135"/>
<dbReference type="InterPro" id="IPR050696">
    <property type="entry name" value="FtsA/MreB"/>
</dbReference>
<keyword evidence="4 5" id="KW-0131">Cell cycle</keyword>
<organism evidence="8 9">
    <name type="scientific">Aliarcobacter cibarius</name>
    <dbReference type="NCBI Taxonomy" id="255507"/>
    <lineage>
        <taxon>Bacteria</taxon>
        <taxon>Pseudomonadati</taxon>
        <taxon>Campylobacterota</taxon>
        <taxon>Epsilonproteobacteria</taxon>
        <taxon>Campylobacterales</taxon>
        <taxon>Arcobacteraceae</taxon>
        <taxon>Aliarcobacter</taxon>
    </lineage>
</organism>
<keyword evidence="3 5" id="KW-0472">Membrane</keyword>
<gene>
    <name evidence="5" type="primary">ftsA</name>
    <name evidence="8" type="ORF">ACBT_0135</name>
</gene>
<dbReference type="Pfam" id="PF14450">
    <property type="entry name" value="FtsA"/>
    <property type="match status" value="1"/>
</dbReference>
<evidence type="ECO:0000256" key="2">
    <source>
        <dbReference type="ARBA" id="ARBA00022618"/>
    </source>
</evidence>
<feature type="domain" description="SHS2" evidence="7">
    <location>
        <begin position="5"/>
        <end position="190"/>
    </location>
</feature>
<accession>A0A7L5JLX5</accession>
<dbReference type="HAMAP" id="MF_02033">
    <property type="entry name" value="FtsA"/>
    <property type="match status" value="1"/>
</dbReference>
<dbReference type="Gene3D" id="3.30.420.40">
    <property type="match status" value="2"/>
</dbReference>
<dbReference type="PANTHER" id="PTHR32432:SF4">
    <property type="entry name" value="CELL DIVISION PROTEIN FTSA"/>
    <property type="match status" value="1"/>
</dbReference>
<protein>
    <recommendedName>
        <fullName evidence="5 6">Cell division protein FtsA</fullName>
    </recommendedName>
</protein>
<comment type="subcellular location">
    <subcellularLocation>
        <location evidence="5">Cell membrane</location>
        <topology evidence="5">Peripheral membrane protein</topology>
        <orientation evidence="5">Cytoplasmic side</orientation>
    </subcellularLocation>
    <text evidence="5">Localizes to the Z ring in an FtsZ-dependent manner. Targeted to the membrane through a conserved C-terminal amphipathic helix.</text>
</comment>
<dbReference type="InterPro" id="IPR003494">
    <property type="entry name" value="SHS2_FtsA"/>
</dbReference>
<comment type="similarity">
    <text evidence="5 6">Belongs to the FtsA/MreB family.</text>
</comment>